<accession>A0A7Y3RKU9</accession>
<dbReference type="AlphaFoldDB" id="A0A7Y3RKU9"/>
<dbReference type="InterPro" id="IPR006260">
    <property type="entry name" value="TonB/TolA_C"/>
</dbReference>
<dbReference type="PROSITE" id="PS52015">
    <property type="entry name" value="TONB_CTD"/>
    <property type="match status" value="1"/>
</dbReference>
<evidence type="ECO:0000313" key="7">
    <source>
        <dbReference type="EMBL" id="NNU15207.1"/>
    </source>
</evidence>
<evidence type="ECO:0000256" key="5">
    <source>
        <dbReference type="SAM" id="Phobius"/>
    </source>
</evidence>
<evidence type="ECO:0000256" key="3">
    <source>
        <dbReference type="ARBA" id="ARBA00022989"/>
    </source>
</evidence>
<reference evidence="7 8" key="1">
    <citation type="submission" date="2020-05" db="EMBL/GenBank/DDBJ databases">
        <title>Parvularcula mediterraneae sp. nov., isolated from polypropylene straw from shallow seawater of the seashore of Laganas in Zakynthos island, Greece.</title>
        <authorList>
            <person name="Szabo I."/>
            <person name="Al-Omari J."/>
            <person name="Rado J."/>
            <person name="Szerdahelyi G.S."/>
        </authorList>
    </citation>
    <scope>NUCLEOTIDE SEQUENCE [LARGE SCALE GENOMIC DNA]</scope>
    <source>
        <strain evidence="7 8">ZS-1/3</strain>
    </source>
</reference>
<evidence type="ECO:0000256" key="2">
    <source>
        <dbReference type="ARBA" id="ARBA00022692"/>
    </source>
</evidence>
<name>A0A7Y3RKU9_9PROT</name>
<dbReference type="GO" id="GO:0016020">
    <property type="term" value="C:membrane"/>
    <property type="evidence" value="ECO:0007669"/>
    <property type="project" value="UniProtKB-SubCell"/>
</dbReference>
<dbReference type="InterPro" id="IPR037682">
    <property type="entry name" value="TonB_C"/>
</dbReference>
<dbReference type="SUPFAM" id="SSF74653">
    <property type="entry name" value="TolA/TonB C-terminal domain"/>
    <property type="match status" value="1"/>
</dbReference>
<feature type="domain" description="TonB C-terminal" evidence="6">
    <location>
        <begin position="108"/>
        <end position="199"/>
    </location>
</feature>
<organism evidence="7 8">
    <name type="scientific">Parvularcula mediterranea</name>
    <dbReference type="NCBI Taxonomy" id="2732508"/>
    <lineage>
        <taxon>Bacteria</taxon>
        <taxon>Pseudomonadati</taxon>
        <taxon>Pseudomonadota</taxon>
        <taxon>Alphaproteobacteria</taxon>
        <taxon>Parvularculales</taxon>
        <taxon>Parvularculaceae</taxon>
        <taxon>Parvularcula</taxon>
    </lineage>
</organism>
<dbReference type="RefSeq" id="WP_173196507.1">
    <property type="nucleotide sequence ID" value="NZ_JABFCX010000002.1"/>
</dbReference>
<sequence>MGGIIRTVVGVPLAAVVVMGLFLLMWSQIAPGEVDLGEDKEPVNISITNQIEDSEIQNQRRFERPKLDAPPPPPPAIQRQNFQPQVEGVSAAAPDFGTDVDIGSGFNPDRDAQPLVRVNPSGFERCIDDDEGTEYVSLEFDVTPDGNVVNVRVLESSDRCYERYAIRAAERWKYQPKIVKGEAVPRRGVRTVIRFEIGG</sequence>
<keyword evidence="3 5" id="KW-1133">Transmembrane helix</keyword>
<feature type="transmembrane region" description="Helical" evidence="5">
    <location>
        <begin position="7"/>
        <end position="26"/>
    </location>
</feature>
<keyword evidence="2 5" id="KW-0812">Transmembrane</keyword>
<dbReference type="EMBL" id="JABFCX010000002">
    <property type="protein sequence ID" value="NNU15207.1"/>
    <property type="molecule type" value="Genomic_DNA"/>
</dbReference>
<gene>
    <name evidence="7" type="ORF">HK107_02560</name>
</gene>
<comment type="subcellular location">
    <subcellularLocation>
        <location evidence="1">Membrane</location>
        <topology evidence="1">Single-pass membrane protein</topology>
    </subcellularLocation>
</comment>
<proteinExistence type="predicted"/>
<keyword evidence="4 5" id="KW-0472">Membrane</keyword>
<evidence type="ECO:0000313" key="8">
    <source>
        <dbReference type="Proteomes" id="UP000536835"/>
    </source>
</evidence>
<comment type="caution">
    <text evidence="7">The sequence shown here is derived from an EMBL/GenBank/DDBJ whole genome shotgun (WGS) entry which is preliminary data.</text>
</comment>
<dbReference type="Pfam" id="PF03544">
    <property type="entry name" value="TonB_C"/>
    <property type="match status" value="1"/>
</dbReference>
<keyword evidence="8" id="KW-1185">Reference proteome</keyword>
<evidence type="ECO:0000256" key="4">
    <source>
        <dbReference type="ARBA" id="ARBA00023136"/>
    </source>
</evidence>
<dbReference type="Proteomes" id="UP000536835">
    <property type="component" value="Unassembled WGS sequence"/>
</dbReference>
<dbReference type="Gene3D" id="3.30.1150.10">
    <property type="match status" value="1"/>
</dbReference>
<protein>
    <submittedName>
        <fullName evidence="7">Energy transducer TonB</fullName>
    </submittedName>
</protein>
<dbReference type="GO" id="GO:0055085">
    <property type="term" value="P:transmembrane transport"/>
    <property type="evidence" value="ECO:0007669"/>
    <property type="project" value="InterPro"/>
</dbReference>
<dbReference type="NCBIfam" id="TIGR01352">
    <property type="entry name" value="tonB_Cterm"/>
    <property type="match status" value="1"/>
</dbReference>
<evidence type="ECO:0000256" key="1">
    <source>
        <dbReference type="ARBA" id="ARBA00004167"/>
    </source>
</evidence>
<evidence type="ECO:0000259" key="6">
    <source>
        <dbReference type="PROSITE" id="PS52015"/>
    </source>
</evidence>